<comment type="similarity">
    <text evidence="1">Belongs to the cation transport ATPase (P-type) (TC 3.A.3) family. Type V subfamily.</text>
</comment>
<comment type="catalytic activity">
    <reaction evidence="1">
        <text>ATP + H2O = ADP + phosphate + H(+)</text>
        <dbReference type="Rhea" id="RHEA:13065"/>
        <dbReference type="ChEBI" id="CHEBI:15377"/>
        <dbReference type="ChEBI" id="CHEBI:15378"/>
        <dbReference type="ChEBI" id="CHEBI:30616"/>
        <dbReference type="ChEBI" id="CHEBI:43474"/>
        <dbReference type="ChEBI" id="CHEBI:456216"/>
    </reaction>
</comment>
<evidence type="ECO:0000259" key="2">
    <source>
        <dbReference type="Pfam" id="PF12409"/>
    </source>
</evidence>
<protein>
    <recommendedName>
        <fullName evidence="1">Cation-transporting ATPase</fullName>
        <ecNumber evidence="1">7.2.2.-</ecNumber>
    </recommendedName>
</protein>
<keyword evidence="1" id="KW-1278">Translocase</keyword>
<accession>T1GYY2</accession>
<name>T1GYY2_MEGSC</name>
<feature type="domain" description="P5B-type ATPase N-terminal" evidence="2">
    <location>
        <begin position="36"/>
        <end position="109"/>
    </location>
</feature>
<evidence type="ECO:0000313" key="3">
    <source>
        <dbReference type="EnsemblMetazoa" id="MESCA009070-PA"/>
    </source>
</evidence>
<dbReference type="InterPro" id="IPR047819">
    <property type="entry name" value="P5A-ATPase_N"/>
</dbReference>
<sequence length="117" mass="13816">MKMVNLNGDLKKQNEYLDQLLRAPKTTSILHQGSPEELEITGYVRSKWKTFFTWIGITLTLGILRLVLYWYPHWLLLATHSPSALEQAEKLLVRQNFQGNHTIYYVKTINTLDWTYF</sequence>
<evidence type="ECO:0000256" key="1">
    <source>
        <dbReference type="RuleBase" id="RU362082"/>
    </source>
</evidence>
<feature type="transmembrane region" description="Helical" evidence="1">
    <location>
        <begin position="51"/>
        <end position="71"/>
    </location>
</feature>
<keyword evidence="4" id="KW-1185">Reference proteome</keyword>
<dbReference type="GO" id="GO:0005524">
    <property type="term" value="F:ATP binding"/>
    <property type="evidence" value="ECO:0007669"/>
    <property type="project" value="UniProtKB-UniRule"/>
</dbReference>
<keyword evidence="1" id="KW-0547">Nucleotide-binding</keyword>
<keyword evidence="1" id="KW-1133">Transmembrane helix</keyword>
<dbReference type="Pfam" id="PF12409">
    <property type="entry name" value="P5-ATPase"/>
    <property type="match status" value="1"/>
</dbReference>
<keyword evidence="1" id="KW-0812">Transmembrane</keyword>
<dbReference type="Proteomes" id="UP000015102">
    <property type="component" value="Unassembled WGS sequence"/>
</dbReference>
<dbReference type="EnsemblMetazoa" id="MESCA009070-RA">
    <property type="protein sequence ID" value="MESCA009070-PA"/>
    <property type="gene ID" value="MESCA009070"/>
</dbReference>
<dbReference type="EC" id="7.2.2.-" evidence="1"/>
<dbReference type="AlphaFoldDB" id="T1GYY2"/>
<comment type="caution">
    <text evidence="1">Lacks conserved residue(s) required for the propagation of feature annotation.</text>
</comment>
<organism evidence="3 4">
    <name type="scientific">Megaselia scalaris</name>
    <name type="common">Humpbacked fly</name>
    <name type="synonym">Phora scalaris</name>
    <dbReference type="NCBI Taxonomy" id="36166"/>
    <lineage>
        <taxon>Eukaryota</taxon>
        <taxon>Metazoa</taxon>
        <taxon>Ecdysozoa</taxon>
        <taxon>Arthropoda</taxon>
        <taxon>Hexapoda</taxon>
        <taxon>Insecta</taxon>
        <taxon>Pterygota</taxon>
        <taxon>Neoptera</taxon>
        <taxon>Endopterygota</taxon>
        <taxon>Diptera</taxon>
        <taxon>Brachycera</taxon>
        <taxon>Muscomorpha</taxon>
        <taxon>Platypezoidea</taxon>
        <taxon>Phoridae</taxon>
        <taxon>Megaseliini</taxon>
        <taxon>Megaselia</taxon>
    </lineage>
</organism>
<dbReference type="HOGENOM" id="CLU_2090801_0_0_1"/>
<evidence type="ECO:0000313" key="4">
    <source>
        <dbReference type="Proteomes" id="UP000015102"/>
    </source>
</evidence>
<dbReference type="GO" id="GO:0019829">
    <property type="term" value="F:ATPase-coupled monoatomic cation transmembrane transporter activity"/>
    <property type="evidence" value="ECO:0007669"/>
    <property type="project" value="UniProtKB-UniRule"/>
</dbReference>
<dbReference type="STRING" id="36166.T1GYY2"/>
<dbReference type="GO" id="GO:0016020">
    <property type="term" value="C:membrane"/>
    <property type="evidence" value="ECO:0007669"/>
    <property type="project" value="UniProtKB-SubCell"/>
</dbReference>
<dbReference type="GO" id="GO:0046872">
    <property type="term" value="F:metal ion binding"/>
    <property type="evidence" value="ECO:0007669"/>
    <property type="project" value="UniProtKB-UniRule"/>
</dbReference>
<keyword evidence="1" id="KW-0472">Membrane</keyword>
<keyword evidence="1" id="KW-0067">ATP-binding</keyword>
<dbReference type="EMBL" id="CAQQ02143479">
    <property type="status" value="NOT_ANNOTATED_CDS"/>
    <property type="molecule type" value="Genomic_DNA"/>
</dbReference>
<reference evidence="3" key="2">
    <citation type="submission" date="2015-06" db="UniProtKB">
        <authorList>
            <consortium name="EnsemblMetazoa"/>
        </authorList>
    </citation>
    <scope>IDENTIFICATION</scope>
</reference>
<comment type="subcellular location">
    <subcellularLocation>
        <location evidence="1">Membrane</location>
        <topology evidence="1">Multi-pass membrane protein</topology>
    </subcellularLocation>
</comment>
<keyword evidence="1" id="KW-0460">Magnesium</keyword>
<keyword evidence="1" id="KW-0479">Metal-binding</keyword>
<reference evidence="4" key="1">
    <citation type="submission" date="2013-02" db="EMBL/GenBank/DDBJ databases">
        <authorList>
            <person name="Hughes D."/>
        </authorList>
    </citation>
    <scope>NUCLEOTIDE SEQUENCE</scope>
    <source>
        <strain>Durham</strain>
        <strain evidence="4">NC isolate 2 -- Noor lab</strain>
    </source>
</reference>
<proteinExistence type="inferred from homology"/>